<dbReference type="PRINTS" id="PR00344">
    <property type="entry name" value="BCTRLSENSOR"/>
</dbReference>
<keyword evidence="3 4" id="KW-0597">Phosphoprotein</keyword>
<evidence type="ECO:0000259" key="5">
    <source>
        <dbReference type="PROSITE" id="PS50110"/>
    </source>
</evidence>
<sequence length="227" mass="24665">MPLPACVTPQAALLDDLKIFDPIFTTKDKEKGTGMGLSIVYGIVAEYGGVLTVDSEVDQGTTFHVFWSCSRQQSFIPAQDSESLPGRTERILFVDDERLLLEMSAKMLERYGYTVTSVTDGQRAYDFFCADPLRFDLVITDQTMPGMTGLELAGKLLARKPELPIILCTGYSAAINEEKVKKAGLHGLIFKPLLKKDMTVLIRSALAAALPESPGSEPVGEPTSLGG</sequence>
<feature type="modified residue" description="4-aspartylphosphate" evidence="4">
    <location>
        <position position="141"/>
    </location>
</feature>
<dbReference type="SMART" id="SM00448">
    <property type="entry name" value="REC"/>
    <property type="match status" value="1"/>
</dbReference>
<dbReference type="PANTHER" id="PTHR44591:SF3">
    <property type="entry name" value="RESPONSE REGULATORY DOMAIN-CONTAINING PROTEIN"/>
    <property type="match status" value="1"/>
</dbReference>
<dbReference type="OrthoDB" id="5346841at2"/>
<evidence type="ECO:0000256" key="4">
    <source>
        <dbReference type="PROSITE-ProRule" id="PRU00169"/>
    </source>
</evidence>
<dbReference type="InterPro" id="IPR001789">
    <property type="entry name" value="Sig_transdc_resp-reg_receiver"/>
</dbReference>
<protein>
    <recommendedName>
        <fullName evidence="2">histidine kinase</fullName>
        <ecNumber evidence="2">2.7.13.3</ecNumber>
    </recommendedName>
</protein>
<evidence type="ECO:0000256" key="3">
    <source>
        <dbReference type="ARBA" id="ARBA00022553"/>
    </source>
</evidence>
<evidence type="ECO:0000256" key="1">
    <source>
        <dbReference type="ARBA" id="ARBA00000085"/>
    </source>
</evidence>
<dbReference type="Proteomes" id="UP000184139">
    <property type="component" value="Unassembled WGS sequence"/>
</dbReference>
<dbReference type="EC" id="2.7.13.3" evidence="2"/>
<dbReference type="AlphaFoldDB" id="A0A1M5RWL4"/>
<dbReference type="SUPFAM" id="SSF52172">
    <property type="entry name" value="CheY-like"/>
    <property type="match status" value="1"/>
</dbReference>
<dbReference type="InterPro" id="IPR004358">
    <property type="entry name" value="Sig_transdc_His_kin-like_C"/>
</dbReference>
<proteinExistence type="predicted"/>
<evidence type="ECO:0000313" key="6">
    <source>
        <dbReference type="EMBL" id="SHH30737.1"/>
    </source>
</evidence>
<dbReference type="GO" id="GO:0004673">
    <property type="term" value="F:protein histidine kinase activity"/>
    <property type="evidence" value="ECO:0007669"/>
    <property type="project" value="UniProtKB-EC"/>
</dbReference>
<dbReference type="GO" id="GO:0000160">
    <property type="term" value="P:phosphorelay signal transduction system"/>
    <property type="evidence" value="ECO:0007669"/>
    <property type="project" value="InterPro"/>
</dbReference>
<dbReference type="Pfam" id="PF02518">
    <property type="entry name" value="HATPase_c"/>
    <property type="match status" value="1"/>
</dbReference>
<dbReference type="PROSITE" id="PS50110">
    <property type="entry name" value="RESPONSE_REGULATORY"/>
    <property type="match status" value="1"/>
</dbReference>
<dbReference type="EMBL" id="FQXS01000001">
    <property type="protein sequence ID" value="SHH30737.1"/>
    <property type="molecule type" value="Genomic_DNA"/>
</dbReference>
<name>A0A1M5RWL4_9BACT</name>
<dbReference type="InterPro" id="IPR036890">
    <property type="entry name" value="HATPase_C_sf"/>
</dbReference>
<dbReference type="InterPro" id="IPR050595">
    <property type="entry name" value="Bact_response_regulator"/>
</dbReference>
<comment type="catalytic activity">
    <reaction evidence="1">
        <text>ATP + protein L-histidine = ADP + protein N-phospho-L-histidine.</text>
        <dbReference type="EC" id="2.7.13.3"/>
    </reaction>
</comment>
<evidence type="ECO:0000313" key="7">
    <source>
        <dbReference type="Proteomes" id="UP000184139"/>
    </source>
</evidence>
<dbReference type="InterPro" id="IPR011006">
    <property type="entry name" value="CheY-like_superfamily"/>
</dbReference>
<evidence type="ECO:0000256" key="2">
    <source>
        <dbReference type="ARBA" id="ARBA00012438"/>
    </source>
</evidence>
<dbReference type="Pfam" id="PF00072">
    <property type="entry name" value="Response_reg"/>
    <property type="match status" value="1"/>
</dbReference>
<gene>
    <name evidence="6" type="ORF">SAMN02745124_00040</name>
</gene>
<accession>A0A1M5RWL4</accession>
<feature type="domain" description="Response regulatory" evidence="5">
    <location>
        <begin position="90"/>
        <end position="206"/>
    </location>
</feature>
<dbReference type="InterPro" id="IPR003594">
    <property type="entry name" value="HATPase_dom"/>
</dbReference>
<dbReference type="PANTHER" id="PTHR44591">
    <property type="entry name" value="STRESS RESPONSE REGULATOR PROTEIN 1"/>
    <property type="match status" value="1"/>
</dbReference>
<reference evidence="6 7" key="1">
    <citation type="submission" date="2016-11" db="EMBL/GenBank/DDBJ databases">
        <authorList>
            <person name="Jaros S."/>
            <person name="Januszkiewicz K."/>
            <person name="Wedrychowicz H."/>
        </authorList>
    </citation>
    <scope>NUCLEOTIDE SEQUENCE [LARGE SCALE GENOMIC DNA]</scope>
    <source>
        <strain evidence="6 7">DSM 9705</strain>
    </source>
</reference>
<keyword evidence="7" id="KW-1185">Reference proteome</keyword>
<dbReference type="SUPFAM" id="SSF55874">
    <property type="entry name" value="ATPase domain of HSP90 chaperone/DNA topoisomerase II/histidine kinase"/>
    <property type="match status" value="1"/>
</dbReference>
<dbReference type="Gene3D" id="3.40.50.2300">
    <property type="match status" value="1"/>
</dbReference>
<organism evidence="6 7">
    <name type="scientific">Desulfofustis glycolicus DSM 9705</name>
    <dbReference type="NCBI Taxonomy" id="1121409"/>
    <lineage>
        <taxon>Bacteria</taxon>
        <taxon>Pseudomonadati</taxon>
        <taxon>Thermodesulfobacteriota</taxon>
        <taxon>Desulfobulbia</taxon>
        <taxon>Desulfobulbales</taxon>
        <taxon>Desulfocapsaceae</taxon>
        <taxon>Desulfofustis</taxon>
    </lineage>
</organism>
<dbReference type="CDD" id="cd00156">
    <property type="entry name" value="REC"/>
    <property type="match status" value="1"/>
</dbReference>
<dbReference type="STRING" id="1121409.SAMN02745124_00040"/>
<dbReference type="Gene3D" id="3.30.565.10">
    <property type="entry name" value="Histidine kinase-like ATPase, C-terminal domain"/>
    <property type="match status" value="1"/>
</dbReference>